<protein>
    <submittedName>
        <fullName evidence="1">Uncharacterized protein</fullName>
    </submittedName>
</protein>
<dbReference type="Proteomes" id="UP000002210">
    <property type="component" value="Chromosome"/>
</dbReference>
<reference evidence="1 2" key="1">
    <citation type="submission" date="2009-02" db="EMBL/GenBank/DDBJ databases">
        <title>Genome sequence of Bacillus cereus 03BB102.</title>
        <authorList>
            <person name="Dodson R.J."/>
            <person name="Jackson P."/>
            <person name="Munk A.C."/>
            <person name="Brettin T."/>
            <person name="Bruce D."/>
            <person name="Detter C."/>
            <person name="Tapia R."/>
            <person name="Han C."/>
            <person name="Sutton G."/>
            <person name="Sims D."/>
        </authorList>
    </citation>
    <scope>NUCLEOTIDE SEQUENCE [LARGE SCALE GENOMIC DNA]</scope>
    <source>
        <strain evidence="1 2">03BB102</strain>
    </source>
</reference>
<accession>A0A158RSA3</accession>
<dbReference type="KEGG" id="bcx:BCA_2374"/>
<gene>
    <name evidence="1" type="ordered locus">BCA_2374</name>
</gene>
<organism evidence="1 2">
    <name type="scientific">Bacillus cereus (strain 03BB102)</name>
    <dbReference type="NCBI Taxonomy" id="572264"/>
    <lineage>
        <taxon>Bacteria</taxon>
        <taxon>Bacillati</taxon>
        <taxon>Bacillota</taxon>
        <taxon>Bacilli</taxon>
        <taxon>Bacillales</taxon>
        <taxon>Bacillaceae</taxon>
        <taxon>Bacillus</taxon>
        <taxon>Bacillus cereus group</taxon>
    </lineage>
</organism>
<evidence type="ECO:0000313" key="1">
    <source>
        <dbReference type="EMBL" id="ACO30314.1"/>
    </source>
</evidence>
<name>A0A158RSA3_BACC3</name>
<evidence type="ECO:0000313" key="2">
    <source>
        <dbReference type="Proteomes" id="UP000002210"/>
    </source>
</evidence>
<dbReference type="EMBL" id="CP001407">
    <property type="protein sequence ID" value="ACO30314.1"/>
    <property type="molecule type" value="Genomic_DNA"/>
</dbReference>
<dbReference type="AlphaFoldDB" id="A0A158RSA3"/>
<sequence>MSAIERGWHYVRKIFSEALILYKGGLFERIDKGWSLN</sequence>
<proteinExistence type="predicted"/>